<protein>
    <recommendedName>
        <fullName evidence="2">E2F/DP family winged-helix DNA-binding domain-containing protein</fullName>
    </recommendedName>
</protein>
<evidence type="ECO:0000256" key="1">
    <source>
        <dbReference type="RuleBase" id="RU003796"/>
    </source>
</evidence>
<evidence type="ECO:0000259" key="2">
    <source>
        <dbReference type="SMART" id="SM01372"/>
    </source>
</evidence>
<keyword evidence="1" id="KW-0805">Transcription regulation</keyword>
<accession>A2DJ37</accession>
<dbReference type="EMBL" id="DS113206">
    <property type="protein sequence ID" value="EAY19612.1"/>
    <property type="molecule type" value="Genomic_DNA"/>
</dbReference>
<comment type="similarity">
    <text evidence="1">Belongs to the E2F/DP family.</text>
</comment>
<feature type="domain" description="E2F/DP family winged-helix DNA-binding" evidence="2">
    <location>
        <begin position="18"/>
        <end position="92"/>
    </location>
</feature>
<reference evidence="3" key="1">
    <citation type="submission" date="2006-10" db="EMBL/GenBank/DDBJ databases">
        <authorList>
            <person name="Amadeo P."/>
            <person name="Zhao Q."/>
            <person name="Wortman J."/>
            <person name="Fraser-Liggett C."/>
            <person name="Carlton J."/>
        </authorList>
    </citation>
    <scope>NUCLEOTIDE SEQUENCE</scope>
    <source>
        <strain evidence="3">G3</strain>
    </source>
</reference>
<keyword evidence="4" id="KW-1185">Reference proteome</keyword>
<dbReference type="Pfam" id="PF02319">
    <property type="entry name" value="WHD_E2F_TDP"/>
    <property type="match status" value="1"/>
</dbReference>
<dbReference type="SMART" id="SM01372">
    <property type="entry name" value="E2F_TDP"/>
    <property type="match status" value="1"/>
</dbReference>
<dbReference type="OrthoDB" id="5318at2759"/>
<sequence length="248" mass="28220">MNPTYPSNSAPYEESFQRGYGAIGNMERRPDFHQAVKCFIEYQESRIGQATSITVITERFRIKRRRLYDVLNVFESLGVCEKPGVDLFIWHGLRNLKSILINKYNEIIGSNKADISSLQPYDHSIGIQNLTVALIMFFYVTDIITIDLRVVAYIFAGGSNKFRMILCKLYQVVDILSTVGVIFRSQSVSVVTLAPDYFTLPKSVPVVSSVPDVLSVDFLLNKNPKISMINDSRAKYEFVLKKVQQLIQ</sequence>
<dbReference type="GO" id="GO:0000978">
    <property type="term" value="F:RNA polymerase II cis-regulatory region sequence-specific DNA binding"/>
    <property type="evidence" value="ECO:0000318"/>
    <property type="project" value="GO_Central"/>
</dbReference>
<dbReference type="VEuPathDB" id="TrichDB:TVAG_228750"/>
<dbReference type="GO" id="GO:0006357">
    <property type="term" value="P:regulation of transcription by RNA polymerase II"/>
    <property type="evidence" value="ECO:0000318"/>
    <property type="project" value="GO_Central"/>
</dbReference>
<dbReference type="KEGG" id="tva:5465140"/>
<dbReference type="RefSeq" id="XP_001580598.1">
    <property type="nucleotide sequence ID" value="XM_001580548.1"/>
</dbReference>
<proteinExistence type="inferred from homology"/>
<gene>
    <name evidence="3" type="ORF">TVAG_228750</name>
</gene>
<dbReference type="GO" id="GO:0000981">
    <property type="term" value="F:DNA-binding transcription factor activity, RNA polymerase II-specific"/>
    <property type="evidence" value="ECO:0000318"/>
    <property type="project" value="GO_Central"/>
</dbReference>
<dbReference type="InterPro" id="IPR036390">
    <property type="entry name" value="WH_DNA-bd_sf"/>
</dbReference>
<organism evidence="3 4">
    <name type="scientific">Trichomonas vaginalis (strain ATCC PRA-98 / G3)</name>
    <dbReference type="NCBI Taxonomy" id="412133"/>
    <lineage>
        <taxon>Eukaryota</taxon>
        <taxon>Metamonada</taxon>
        <taxon>Parabasalia</taxon>
        <taxon>Trichomonadida</taxon>
        <taxon>Trichomonadidae</taxon>
        <taxon>Trichomonas</taxon>
    </lineage>
</organism>
<evidence type="ECO:0000313" key="4">
    <source>
        <dbReference type="Proteomes" id="UP000001542"/>
    </source>
</evidence>
<dbReference type="InParanoid" id="A2DJ37"/>
<dbReference type="VEuPathDB" id="TrichDB:TVAGG3_0470920"/>
<dbReference type="SMR" id="A2DJ37"/>
<dbReference type="InterPro" id="IPR003316">
    <property type="entry name" value="E2F_WHTH_DNA-bd_dom"/>
</dbReference>
<keyword evidence="1" id="KW-0804">Transcription</keyword>
<evidence type="ECO:0000313" key="3">
    <source>
        <dbReference type="EMBL" id="EAY19612.1"/>
    </source>
</evidence>
<dbReference type="SUPFAM" id="SSF46785">
    <property type="entry name" value="Winged helix' DNA-binding domain"/>
    <property type="match status" value="1"/>
</dbReference>
<dbReference type="Proteomes" id="UP000001542">
    <property type="component" value="Unassembled WGS sequence"/>
</dbReference>
<dbReference type="InterPro" id="IPR036388">
    <property type="entry name" value="WH-like_DNA-bd_sf"/>
</dbReference>
<keyword evidence="1" id="KW-0238">DNA-binding</keyword>
<dbReference type="GO" id="GO:0090575">
    <property type="term" value="C:RNA polymerase II transcription regulator complex"/>
    <property type="evidence" value="ECO:0000318"/>
    <property type="project" value="GO_Central"/>
</dbReference>
<name>A2DJ37_TRIV3</name>
<dbReference type="AlphaFoldDB" id="A2DJ37"/>
<reference evidence="3" key="2">
    <citation type="journal article" date="2007" name="Science">
        <title>Draft genome sequence of the sexually transmitted pathogen Trichomonas vaginalis.</title>
        <authorList>
            <person name="Carlton J.M."/>
            <person name="Hirt R.P."/>
            <person name="Silva J.C."/>
            <person name="Delcher A.L."/>
            <person name="Schatz M."/>
            <person name="Zhao Q."/>
            <person name="Wortman J.R."/>
            <person name="Bidwell S.L."/>
            <person name="Alsmark U.C.M."/>
            <person name="Besteiro S."/>
            <person name="Sicheritz-Ponten T."/>
            <person name="Noel C.J."/>
            <person name="Dacks J.B."/>
            <person name="Foster P.G."/>
            <person name="Simillion C."/>
            <person name="Van de Peer Y."/>
            <person name="Miranda-Saavedra D."/>
            <person name="Barton G.J."/>
            <person name="Westrop G.D."/>
            <person name="Mueller S."/>
            <person name="Dessi D."/>
            <person name="Fiori P.L."/>
            <person name="Ren Q."/>
            <person name="Paulsen I."/>
            <person name="Zhang H."/>
            <person name="Bastida-Corcuera F.D."/>
            <person name="Simoes-Barbosa A."/>
            <person name="Brown M.T."/>
            <person name="Hayes R.D."/>
            <person name="Mukherjee M."/>
            <person name="Okumura C.Y."/>
            <person name="Schneider R."/>
            <person name="Smith A.J."/>
            <person name="Vanacova S."/>
            <person name="Villalvazo M."/>
            <person name="Haas B.J."/>
            <person name="Pertea M."/>
            <person name="Feldblyum T.V."/>
            <person name="Utterback T.R."/>
            <person name="Shu C.L."/>
            <person name="Osoegawa K."/>
            <person name="de Jong P.J."/>
            <person name="Hrdy I."/>
            <person name="Horvathova L."/>
            <person name="Zubacova Z."/>
            <person name="Dolezal P."/>
            <person name="Malik S.B."/>
            <person name="Logsdon J.M. Jr."/>
            <person name="Henze K."/>
            <person name="Gupta A."/>
            <person name="Wang C.C."/>
            <person name="Dunne R.L."/>
            <person name="Upcroft J.A."/>
            <person name="Upcroft P."/>
            <person name="White O."/>
            <person name="Salzberg S.L."/>
            <person name="Tang P."/>
            <person name="Chiu C.-H."/>
            <person name="Lee Y.-S."/>
            <person name="Embley T.M."/>
            <person name="Coombs G.H."/>
            <person name="Mottram J.C."/>
            <person name="Tachezy J."/>
            <person name="Fraser-Liggett C.M."/>
            <person name="Johnson P.J."/>
        </authorList>
    </citation>
    <scope>NUCLEOTIDE SEQUENCE [LARGE SCALE GENOMIC DNA]</scope>
    <source>
        <strain evidence="3">G3</strain>
    </source>
</reference>
<keyword evidence="1" id="KW-0539">Nucleus</keyword>
<comment type="subcellular location">
    <subcellularLocation>
        <location evidence="1">Nucleus</location>
    </subcellularLocation>
</comment>
<dbReference type="Gene3D" id="1.10.10.10">
    <property type="entry name" value="Winged helix-like DNA-binding domain superfamily/Winged helix DNA-binding domain"/>
    <property type="match status" value="1"/>
</dbReference>